<dbReference type="PANTHER" id="PTHR11748">
    <property type="entry name" value="D-LACTATE DEHYDROGENASE"/>
    <property type="match status" value="1"/>
</dbReference>
<sequence>MARTKRTTVKSTVEAESASAQSIPPSALQNGAVEVSTRSSETQASPKRVPKSTKRNTKRDNAPSAQSDSTFATPRTEAVTSSVQLSVSTPAIVSDPSELQEHPTTSTVAQDHLMPWREQIREALAKQRKLRIVGGASKTWYGRSASSIDTDGSERGGVVEVDDFHTRAYAGVMEYEPSELYIKAKAGTLLSEVNVLLDQHQQMLAFEPPLFGPSATIGGMLACGISGPRRAYTAAIKDHVLGITLLNGRAEVLRFGAKVIKNVAGFDVPRLCVGSLGKLGAVMEVTLKVVPKPQVECSLVFAMSEHDAMLALHRWAQECLPISASCYYAGRLSIRLSGLVEVIEQTHHKLGGLRIDNDAQFWQSVREQEHFFFAAEPAMPLWRLSLPSSAPAPEFRCKSLIEWGGAQRWLWTMENAEVVRSFARQMRGHATMFRNVPTGELAFSDVSAAQRVLEERIRMVFDPAGVFDLGRNDRSNHR</sequence>
<dbReference type="PROSITE" id="PS51387">
    <property type="entry name" value="FAD_PCMH"/>
    <property type="match status" value="1"/>
</dbReference>
<reference evidence="4" key="1">
    <citation type="submission" date="2023-09" db="EMBL/GenBank/DDBJ databases">
        <title>Undibacterium sp. 20NA77.5 isolated from freshwater.</title>
        <authorList>
            <person name="Le V."/>
            <person name="Ko S.-R."/>
            <person name="Ahn C.-Y."/>
            <person name="Oh H.-M."/>
        </authorList>
    </citation>
    <scope>NUCLEOTIDE SEQUENCE</scope>
    <source>
        <strain evidence="4">20NA77.5</strain>
    </source>
</reference>
<evidence type="ECO:0000313" key="4">
    <source>
        <dbReference type="EMBL" id="WMW79848.1"/>
    </source>
</evidence>
<dbReference type="SUPFAM" id="SSF56176">
    <property type="entry name" value="FAD-binding/transporter-associated domain-like"/>
    <property type="match status" value="1"/>
</dbReference>
<feature type="compositionally biased region" description="Polar residues" evidence="2">
    <location>
        <begin position="18"/>
        <end position="29"/>
    </location>
</feature>
<keyword evidence="1" id="KW-0285">Flavoprotein</keyword>
<dbReference type="Gene3D" id="3.30.465.10">
    <property type="match status" value="1"/>
</dbReference>
<evidence type="ECO:0000313" key="5">
    <source>
        <dbReference type="Proteomes" id="UP001181355"/>
    </source>
</evidence>
<dbReference type="InterPro" id="IPR016169">
    <property type="entry name" value="FAD-bd_PCMH_sub2"/>
</dbReference>
<gene>
    <name evidence="4" type="primary">glcE</name>
    <name evidence="4" type="ORF">RF679_14510</name>
</gene>
<feature type="region of interest" description="Disordered" evidence="2">
    <location>
        <begin position="1"/>
        <end position="85"/>
    </location>
</feature>
<dbReference type="InterPro" id="IPR006094">
    <property type="entry name" value="Oxid_FAD_bind_N"/>
</dbReference>
<dbReference type="PANTHER" id="PTHR11748:SF103">
    <property type="entry name" value="GLYCOLATE OXIDASE SUBUNIT GLCE"/>
    <property type="match status" value="1"/>
</dbReference>
<keyword evidence="4" id="KW-0560">Oxidoreductase</keyword>
<keyword evidence="5" id="KW-1185">Reference proteome</keyword>
<keyword evidence="1" id="KW-0274">FAD</keyword>
<dbReference type="Pfam" id="PF01565">
    <property type="entry name" value="FAD_binding_4"/>
    <property type="match status" value="1"/>
</dbReference>
<feature type="compositionally biased region" description="Polar residues" evidence="2">
    <location>
        <begin position="63"/>
        <end position="85"/>
    </location>
</feature>
<dbReference type="EMBL" id="CP133720">
    <property type="protein sequence ID" value="WMW79848.1"/>
    <property type="molecule type" value="Genomic_DNA"/>
</dbReference>
<evidence type="ECO:0000259" key="3">
    <source>
        <dbReference type="PROSITE" id="PS51387"/>
    </source>
</evidence>
<dbReference type="EC" id="1.1.99.14" evidence="4"/>
<dbReference type="Proteomes" id="UP001181355">
    <property type="component" value="Chromosome"/>
</dbReference>
<dbReference type="InterPro" id="IPR016166">
    <property type="entry name" value="FAD-bd_PCMH"/>
</dbReference>
<feature type="compositionally biased region" description="Polar residues" evidence="2">
    <location>
        <begin position="36"/>
        <end position="45"/>
    </location>
</feature>
<dbReference type="RefSeq" id="WP_309481342.1">
    <property type="nucleotide sequence ID" value="NZ_CP133720.1"/>
</dbReference>
<dbReference type="GO" id="GO:0019154">
    <property type="term" value="F:glycolate dehydrogenase activity"/>
    <property type="evidence" value="ECO:0007669"/>
    <property type="project" value="UniProtKB-EC"/>
</dbReference>
<name>A0ABY9RF43_9BURK</name>
<accession>A0ABY9RF43</accession>
<evidence type="ECO:0000256" key="2">
    <source>
        <dbReference type="SAM" id="MobiDB-lite"/>
    </source>
</evidence>
<feature type="domain" description="FAD-binding PCMH-type" evidence="3">
    <location>
        <begin position="92"/>
        <end position="292"/>
    </location>
</feature>
<proteinExistence type="predicted"/>
<organism evidence="4 5">
    <name type="scientific">Undibacterium cyanobacteriorum</name>
    <dbReference type="NCBI Taxonomy" id="3073561"/>
    <lineage>
        <taxon>Bacteria</taxon>
        <taxon>Pseudomonadati</taxon>
        <taxon>Pseudomonadota</taxon>
        <taxon>Betaproteobacteria</taxon>
        <taxon>Burkholderiales</taxon>
        <taxon>Oxalobacteraceae</taxon>
        <taxon>Undibacterium</taxon>
    </lineage>
</organism>
<evidence type="ECO:0000256" key="1">
    <source>
        <dbReference type="ARBA" id="ARBA00022827"/>
    </source>
</evidence>
<dbReference type="InterPro" id="IPR036318">
    <property type="entry name" value="FAD-bd_PCMH-like_sf"/>
</dbReference>
<feature type="compositionally biased region" description="Basic residues" evidence="2">
    <location>
        <begin position="48"/>
        <end position="57"/>
    </location>
</feature>
<protein>
    <submittedName>
        <fullName evidence="4">Glycolate oxidase subunit GlcE</fullName>
        <ecNumber evidence="4">1.1.99.14</ecNumber>
    </submittedName>
</protein>
<dbReference type="NCBIfam" id="NF008439">
    <property type="entry name" value="PRK11282.1"/>
    <property type="match status" value="1"/>
</dbReference>